<dbReference type="InterPro" id="IPR006169">
    <property type="entry name" value="GTP1_OBG_dom"/>
</dbReference>
<organism evidence="13 14">
    <name type="scientific">Candidatus Peribacter riflensis</name>
    <dbReference type="NCBI Taxonomy" id="1735162"/>
    <lineage>
        <taxon>Bacteria</taxon>
        <taxon>Candidatus Peregrinibacteriota</taxon>
        <taxon>Candidatus Peribacteria</taxon>
        <taxon>Candidatus Peribacterales</taxon>
        <taxon>Candidatus Peribacteraceae</taxon>
        <taxon>Candidatus Peribacter</taxon>
    </lineage>
</organism>
<accession>A0A0S1SQ84</accession>
<accession>A0A0S1ST44</accession>
<feature type="domain" description="OBG-type G" evidence="10">
    <location>
        <begin position="159"/>
        <end position="335"/>
    </location>
</feature>
<dbReference type="GO" id="GO:0000287">
    <property type="term" value="F:magnesium ion binding"/>
    <property type="evidence" value="ECO:0007669"/>
    <property type="project" value="InterPro"/>
</dbReference>
<evidence type="ECO:0000256" key="4">
    <source>
        <dbReference type="ARBA" id="ARBA00022723"/>
    </source>
</evidence>
<dbReference type="InterPro" id="IPR027417">
    <property type="entry name" value="P-loop_NTPase"/>
</dbReference>
<keyword evidence="6 9" id="KW-0378">Hydrolase</keyword>
<evidence type="ECO:0000259" key="10">
    <source>
        <dbReference type="PROSITE" id="PS51710"/>
    </source>
</evidence>
<dbReference type="PROSITE" id="PS51881">
    <property type="entry name" value="OCT"/>
    <property type="match status" value="1"/>
</dbReference>
<dbReference type="EC" id="3.6.5.-" evidence="9"/>
<comment type="cofactor">
    <cofactor evidence="1 9">
        <name>Mg(2+)</name>
        <dbReference type="ChEBI" id="CHEBI:18420"/>
    </cofactor>
</comment>
<dbReference type="InterPro" id="IPR006074">
    <property type="entry name" value="GTP1-OBG_CS"/>
</dbReference>
<sequence length="435" mass="47085">MFLDEATIAVTGGNGGNGCVSWRREKYIPKGGPDGGDGGWGGDIVLVANPNTDTLSDFAAKKRFAAEPGQPGSGKQCHGRDGKDLVLAVPPGTVVTDAATHKVLADLRLPDDRVIVARGGRGGFGNEHFKSSVRRRPDFAEVGEPGEQRGVQLELKLVADVGIIGYPSVGKSTLISVVSAARPKIAPYPFTTLVPNLGVVHAKGRSFVLCDVPGLIEGASEGKGLGDQFLRHIERCGVLIHLLDLSRALEHDGTVNPKALVADYRAIRKELKAFSPLLAKKPEIIVLNKTDLSPDSAGPVISALKRSKVPVATHISAATRHGTDALVTDLLPIVLKDRRARTHEASDSEGPLQILRPGETTDRMLDYRIEREKGKLTVRGRRLEQLTLMTNFTHESGVRRFRDVLRKIRLLSLLERTRKQGSAVYIGKTRVDNYL</sequence>
<dbReference type="HAMAP" id="MF_01454">
    <property type="entry name" value="GTPase_Obg"/>
    <property type="match status" value="1"/>
</dbReference>
<dbReference type="InterPro" id="IPR036726">
    <property type="entry name" value="GTP1_OBG_dom_sf"/>
</dbReference>
<dbReference type="PANTHER" id="PTHR11702:SF31">
    <property type="entry name" value="MITOCHONDRIAL RIBOSOME-ASSOCIATED GTPASE 2"/>
    <property type="match status" value="1"/>
</dbReference>
<dbReference type="NCBIfam" id="NF008956">
    <property type="entry name" value="PRK12299.1"/>
    <property type="match status" value="1"/>
</dbReference>
<comment type="function">
    <text evidence="9">An essential GTPase which binds GTP, GDP and possibly (p)ppGpp with moderate affinity, with high nucleotide exchange rates and a fairly low GTP hydrolysis rate. Plays a role in control of the cell cycle, stress response, ribosome biogenesis and in those bacteria that undergo differentiation, in morphogenesis control.</text>
</comment>
<feature type="binding site" evidence="9">
    <location>
        <begin position="190"/>
        <end position="194"/>
    </location>
    <ligand>
        <name>GTP</name>
        <dbReference type="ChEBI" id="CHEBI:37565"/>
    </ligand>
</feature>
<keyword evidence="3 9" id="KW-0963">Cytoplasm</keyword>
<dbReference type="NCBIfam" id="TIGR02729">
    <property type="entry name" value="Obg_CgtA"/>
    <property type="match status" value="1"/>
</dbReference>
<keyword evidence="4 9" id="KW-0479">Metal-binding</keyword>
<dbReference type="GO" id="GO:0005737">
    <property type="term" value="C:cytoplasm"/>
    <property type="evidence" value="ECO:0007669"/>
    <property type="project" value="UniProtKB-SubCell"/>
</dbReference>
<feature type="binding site" evidence="9">
    <location>
        <begin position="211"/>
        <end position="214"/>
    </location>
    <ligand>
        <name>GTP</name>
        <dbReference type="ChEBI" id="CHEBI:37565"/>
    </ligand>
</feature>
<dbReference type="EMBL" id="CP013065">
    <property type="protein sequence ID" value="ALM13091.1"/>
    <property type="molecule type" value="Genomic_DNA"/>
</dbReference>
<dbReference type="InterPro" id="IPR031167">
    <property type="entry name" value="G_OBG"/>
</dbReference>
<evidence type="ECO:0000313" key="14">
    <source>
        <dbReference type="Proteomes" id="UP000069135"/>
    </source>
</evidence>
<dbReference type="Pfam" id="PF01018">
    <property type="entry name" value="GTP1_OBG"/>
    <property type="match status" value="1"/>
</dbReference>
<reference evidence="14" key="1">
    <citation type="submission" date="2015-10" db="EMBL/GenBank/DDBJ databases">
        <title>Analysis of five complete genome sequences for members of the class Peribacteria in the recently recognized Peregrinibacteria bacterial phylum.</title>
        <authorList>
            <person name="Anantharaman K."/>
            <person name="Brown C.T."/>
            <person name="Burstein D."/>
            <person name="Castelle C.J."/>
            <person name="Probst A.J."/>
            <person name="Thomas B.C."/>
            <person name="Williams K.H."/>
            <person name="Banfield J.F."/>
        </authorList>
    </citation>
    <scope>NUCLEOTIDE SEQUENCE [LARGE SCALE GENOMIC DNA]</scope>
</reference>
<dbReference type="InterPro" id="IPR036346">
    <property type="entry name" value="GTP-bd_prot_GTP1/OBG_C_sf"/>
</dbReference>
<feature type="domain" description="OCT" evidence="11">
    <location>
        <begin position="359"/>
        <end position="435"/>
    </location>
</feature>
<comment type="subcellular location">
    <subcellularLocation>
        <location evidence="9">Cytoplasm</location>
    </subcellularLocation>
</comment>
<dbReference type="AlphaFoldDB" id="A0A0S1SQ84"/>
<evidence type="ECO:0000256" key="3">
    <source>
        <dbReference type="ARBA" id="ARBA00022490"/>
    </source>
</evidence>
<evidence type="ECO:0000259" key="12">
    <source>
        <dbReference type="PROSITE" id="PS51883"/>
    </source>
</evidence>
<name>A0A0S1SQ84_9BACT</name>
<accession>A0A0S1SH46</accession>
<dbReference type="InterPro" id="IPR045086">
    <property type="entry name" value="OBG_GTPase"/>
</dbReference>
<feature type="binding site" evidence="9">
    <location>
        <begin position="316"/>
        <end position="318"/>
    </location>
    <ligand>
        <name>GTP</name>
        <dbReference type="ChEBI" id="CHEBI:37565"/>
    </ligand>
</feature>
<feature type="domain" description="Obg" evidence="12">
    <location>
        <begin position="1"/>
        <end position="158"/>
    </location>
</feature>
<keyword evidence="8 9" id="KW-0342">GTP-binding</keyword>
<evidence type="ECO:0000256" key="2">
    <source>
        <dbReference type="ARBA" id="ARBA00007699"/>
    </source>
</evidence>
<dbReference type="InterPro" id="IPR006073">
    <property type="entry name" value="GTP-bd"/>
</dbReference>
<dbReference type="Proteomes" id="UP000069135">
    <property type="component" value="Chromosome"/>
</dbReference>
<dbReference type="Pfam" id="PF01926">
    <property type="entry name" value="MMR_HSR1"/>
    <property type="match status" value="1"/>
</dbReference>
<dbReference type="Gene3D" id="2.70.210.12">
    <property type="entry name" value="GTP1/OBG domain"/>
    <property type="match status" value="1"/>
</dbReference>
<evidence type="ECO:0000256" key="8">
    <source>
        <dbReference type="ARBA" id="ARBA00023134"/>
    </source>
</evidence>
<gene>
    <name evidence="9" type="primary">obg</name>
    <name evidence="13" type="ORF">PeribacterD1_0398</name>
</gene>
<dbReference type="GO" id="GO:0005525">
    <property type="term" value="F:GTP binding"/>
    <property type="evidence" value="ECO:0007669"/>
    <property type="project" value="UniProtKB-UniRule"/>
</dbReference>
<feature type="binding site" evidence="9">
    <location>
        <begin position="165"/>
        <end position="172"/>
    </location>
    <ligand>
        <name>GTP</name>
        <dbReference type="ChEBI" id="CHEBI:37565"/>
    </ligand>
</feature>
<dbReference type="Pfam" id="PF09269">
    <property type="entry name" value="DUF1967"/>
    <property type="match status" value="1"/>
</dbReference>
<dbReference type="CDD" id="cd01898">
    <property type="entry name" value="Obg"/>
    <property type="match status" value="1"/>
</dbReference>
<feature type="binding site" evidence="9">
    <location>
        <position position="192"/>
    </location>
    <ligand>
        <name>Mg(2+)</name>
        <dbReference type="ChEBI" id="CHEBI:18420"/>
    </ligand>
</feature>
<comment type="subunit">
    <text evidence="9">Monomer.</text>
</comment>
<evidence type="ECO:0000256" key="5">
    <source>
        <dbReference type="ARBA" id="ARBA00022741"/>
    </source>
</evidence>
<evidence type="ECO:0000259" key="11">
    <source>
        <dbReference type="PROSITE" id="PS51881"/>
    </source>
</evidence>
<dbReference type="SUPFAM" id="SSF82051">
    <property type="entry name" value="Obg GTP-binding protein N-terminal domain"/>
    <property type="match status" value="1"/>
</dbReference>
<dbReference type="InterPro" id="IPR015349">
    <property type="entry name" value="OCT_dom"/>
</dbReference>
<dbReference type="Gene3D" id="3.40.50.300">
    <property type="entry name" value="P-loop containing nucleotide triphosphate hydrolases"/>
    <property type="match status" value="1"/>
</dbReference>
<protein>
    <recommendedName>
        <fullName evidence="9">GTPase Obg</fullName>
        <ecNumber evidence="9">3.6.5.-</ecNumber>
    </recommendedName>
    <alternativeName>
        <fullName evidence="9">GTP-binding protein Obg</fullName>
    </alternativeName>
</protein>
<dbReference type="STRING" id="1735162.PeribacterB2_0398"/>
<dbReference type="PANTHER" id="PTHR11702">
    <property type="entry name" value="DEVELOPMENTALLY REGULATED GTP-BINDING PROTEIN-RELATED"/>
    <property type="match status" value="1"/>
</dbReference>
<dbReference type="PROSITE" id="PS51710">
    <property type="entry name" value="G_OBG"/>
    <property type="match status" value="1"/>
</dbReference>
<evidence type="ECO:0000256" key="7">
    <source>
        <dbReference type="ARBA" id="ARBA00022842"/>
    </source>
</evidence>
<feature type="binding site" evidence="9">
    <location>
        <position position="172"/>
    </location>
    <ligand>
        <name>Mg(2+)</name>
        <dbReference type="ChEBI" id="CHEBI:18420"/>
    </ligand>
</feature>
<feature type="binding site" evidence="9">
    <location>
        <begin position="288"/>
        <end position="291"/>
    </location>
    <ligand>
        <name>GTP</name>
        <dbReference type="ChEBI" id="CHEBI:37565"/>
    </ligand>
</feature>
<keyword evidence="7 9" id="KW-0460">Magnesium</keyword>
<keyword evidence="5 9" id="KW-0547">Nucleotide-binding</keyword>
<accession>A0A0S1SUS3</accession>
<evidence type="ECO:0000313" key="13">
    <source>
        <dbReference type="EMBL" id="ALM13091.1"/>
    </source>
</evidence>
<dbReference type="KEGG" id="prf:PeribacterA2_0398"/>
<dbReference type="FunFam" id="2.70.210.12:FF:000001">
    <property type="entry name" value="GTPase Obg"/>
    <property type="match status" value="1"/>
</dbReference>
<dbReference type="PATRIC" id="fig|1735161.3.peg.392"/>
<dbReference type="GO" id="GO:0003924">
    <property type="term" value="F:GTPase activity"/>
    <property type="evidence" value="ECO:0007669"/>
    <property type="project" value="UniProtKB-UniRule"/>
</dbReference>
<dbReference type="GO" id="GO:0042254">
    <property type="term" value="P:ribosome biogenesis"/>
    <property type="evidence" value="ECO:0007669"/>
    <property type="project" value="UniProtKB-UniRule"/>
</dbReference>
<dbReference type="InterPro" id="IPR014100">
    <property type="entry name" value="GTP-bd_Obg/CgtA"/>
</dbReference>
<dbReference type="NCBIfam" id="NF008954">
    <property type="entry name" value="PRK12296.1"/>
    <property type="match status" value="1"/>
</dbReference>
<evidence type="ECO:0000256" key="9">
    <source>
        <dbReference type="HAMAP-Rule" id="MF_01454"/>
    </source>
</evidence>
<dbReference type="Gene3D" id="3.30.300.350">
    <property type="entry name" value="GTP-binding protein OBG, C-terminal domain"/>
    <property type="match status" value="1"/>
</dbReference>
<reference evidence="13 14" key="2">
    <citation type="journal article" date="2016" name="PeerJ">
        <title>Analysis of five complete genome sequences for members of the class Peribacteria in the recently recognized Peregrinibacteria bacterial phylum.</title>
        <authorList>
            <person name="Anantharaman K."/>
            <person name="Brown C.T."/>
            <person name="Burstein D."/>
            <person name="Castelle C.J."/>
            <person name="Probst A.J."/>
            <person name="Thomas B.C."/>
            <person name="Williams K.H."/>
            <person name="Banfield J.F."/>
        </authorList>
    </citation>
    <scope>NUCLEOTIDE SEQUENCE [LARGE SCALE GENOMIC DNA]</scope>
    <source>
        <strain evidence="13">RIFOXYD1_FULL_PER-ii_59_16</strain>
    </source>
</reference>
<dbReference type="PROSITE" id="PS51883">
    <property type="entry name" value="OBG"/>
    <property type="match status" value="1"/>
</dbReference>
<dbReference type="PRINTS" id="PR00326">
    <property type="entry name" value="GTP1OBG"/>
</dbReference>
<evidence type="ECO:0000256" key="6">
    <source>
        <dbReference type="ARBA" id="ARBA00022801"/>
    </source>
</evidence>
<dbReference type="PROSITE" id="PS00905">
    <property type="entry name" value="GTP1_OBG"/>
    <property type="match status" value="1"/>
</dbReference>
<accession>A0A0S1SK63</accession>
<dbReference type="SUPFAM" id="SSF52540">
    <property type="entry name" value="P-loop containing nucleoside triphosphate hydrolases"/>
    <property type="match status" value="1"/>
</dbReference>
<proteinExistence type="inferred from homology"/>
<dbReference type="NCBIfam" id="NF008955">
    <property type="entry name" value="PRK12297.1"/>
    <property type="match status" value="1"/>
</dbReference>
<comment type="similarity">
    <text evidence="2 9">Belongs to the TRAFAC class OBG-HflX-like GTPase superfamily. OBG GTPase family.</text>
</comment>
<evidence type="ECO:0000256" key="1">
    <source>
        <dbReference type="ARBA" id="ARBA00001946"/>
    </source>
</evidence>